<dbReference type="Pfam" id="PF00126">
    <property type="entry name" value="HTH_1"/>
    <property type="match status" value="1"/>
</dbReference>
<comment type="similarity">
    <text evidence="1">Belongs to the LysR transcriptional regulatory family.</text>
</comment>
<keyword evidence="4" id="KW-0804">Transcription</keyword>
<dbReference type="GO" id="GO:0003700">
    <property type="term" value="F:DNA-binding transcription factor activity"/>
    <property type="evidence" value="ECO:0007669"/>
    <property type="project" value="InterPro"/>
</dbReference>
<dbReference type="InterPro" id="IPR000847">
    <property type="entry name" value="LysR_HTH_N"/>
</dbReference>
<dbReference type="InterPro" id="IPR036390">
    <property type="entry name" value="WH_DNA-bd_sf"/>
</dbReference>
<name>A0A6J4HBD7_9PSEU</name>
<dbReference type="PANTHER" id="PTHR30126">
    <property type="entry name" value="HTH-TYPE TRANSCRIPTIONAL REGULATOR"/>
    <property type="match status" value="1"/>
</dbReference>
<dbReference type="AlphaFoldDB" id="A0A6J4HBD7"/>
<dbReference type="SUPFAM" id="SSF53850">
    <property type="entry name" value="Periplasmic binding protein-like II"/>
    <property type="match status" value="1"/>
</dbReference>
<dbReference type="SUPFAM" id="SSF46785">
    <property type="entry name" value="Winged helix' DNA-binding domain"/>
    <property type="match status" value="1"/>
</dbReference>
<keyword evidence="2" id="KW-0805">Transcription regulation</keyword>
<reference evidence="6" key="1">
    <citation type="submission" date="2020-02" db="EMBL/GenBank/DDBJ databases">
        <authorList>
            <person name="Meier V. D."/>
        </authorList>
    </citation>
    <scope>NUCLEOTIDE SEQUENCE</scope>
    <source>
        <strain evidence="6">AVDCRST_MAG54</strain>
    </source>
</reference>
<evidence type="ECO:0000256" key="3">
    <source>
        <dbReference type="ARBA" id="ARBA00023125"/>
    </source>
</evidence>
<evidence type="ECO:0000259" key="5">
    <source>
        <dbReference type="PROSITE" id="PS50931"/>
    </source>
</evidence>
<gene>
    <name evidence="6" type="ORF">AVDCRST_MAG54-460</name>
</gene>
<dbReference type="GO" id="GO:0000976">
    <property type="term" value="F:transcription cis-regulatory region binding"/>
    <property type="evidence" value="ECO:0007669"/>
    <property type="project" value="TreeGrafter"/>
</dbReference>
<evidence type="ECO:0000256" key="4">
    <source>
        <dbReference type="ARBA" id="ARBA00023163"/>
    </source>
</evidence>
<sequence>MPSVDPHRLLVLRAVHRTGSVQAAAAALHLTASGVSQHLTRLETETGLALLDRTRRGGGRSAQLTTAGVALAGRADDVALALAEAQREADRLREGAEGTVRVGAFSTALGRLVVPALLELAVNDPALHVQVREVSADEGVALLRAGDLDLLLGERYSEATAPGAGPAPGLVEDDLCRDHFRIVVPRVWAVPASLEALLAGPWVTSPVRHGARRILEQLGARHGVETGHQHVCTESQTMLALVAAGVGAAILPDLTLSYVPTDGVVTYGTAEDIGSRVLTVTGPDHRSAASDRFERVLREIGRTAHGGDEASGFRVRGAS</sequence>
<evidence type="ECO:0000256" key="2">
    <source>
        <dbReference type="ARBA" id="ARBA00023015"/>
    </source>
</evidence>
<evidence type="ECO:0000256" key="1">
    <source>
        <dbReference type="ARBA" id="ARBA00009437"/>
    </source>
</evidence>
<dbReference type="Gene3D" id="1.10.10.10">
    <property type="entry name" value="Winged helix-like DNA-binding domain superfamily/Winged helix DNA-binding domain"/>
    <property type="match status" value="1"/>
</dbReference>
<evidence type="ECO:0000313" key="6">
    <source>
        <dbReference type="EMBL" id="CAA9218734.1"/>
    </source>
</evidence>
<dbReference type="EMBL" id="CADCTH010000063">
    <property type="protein sequence ID" value="CAA9218734.1"/>
    <property type="molecule type" value="Genomic_DNA"/>
</dbReference>
<dbReference type="Gene3D" id="3.40.190.10">
    <property type="entry name" value="Periplasmic binding protein-like II"/>
    <property type="match status" value="2"/>
</dbReference>
<proteinExistence type="inferred from homology"/>
<dbReference type="InterPro" id="IPR036388">
    <property type="entry name" value="WH-like_DNA-bd_sf"/>
</dbReference>
<dbReference type="PROSITE" id="PS50931">
    <property type="entry name" value="HTH_LYSR"/>
    <property type="match status" value="1"/>
</dbReference>
<feature type="domain" description="HTH lysR-type" evidence="5">
    <location>
        <begin position="4"/>
        <end position="61"/>
    </location>
</feature>
<dbReference type="Pfam" id="PF03466">
    <property type="entry name" value="LysR_substrate"/>
    <property type="match status" value="1"/>
</dbReference>
<dbReference type="InterPro" id="IPR005119">
    <property type="entry name" value="LysR_subst-bd"/>
</dbReference>
<dbReference type="PANTHER" id="PTHR30126:SF40">
    <property type="entry name" value="HTH-TYPE TRANSCRIPTIONAL REGULATOR GLTR"/>
    <property type="match status" value="1"/>
</dbReference>
<keyword evidence="3" id="KW-0238">DNA-binding</keyword>
<protein>
    <recommendedName>
        <fullName evidence="5">HTH lysR-type domain-containing protein</fullName>
    </recommendedName>
</protein>
<organism evidence="6">
    <name type="scientific">uncultured Actinomycetospora sp</name>
    <dbReference type="NCBI Taxonomy" id="1135996"/>
    <lineage>
        <taxon>Bacteria</taxon>
        <taxon>Bacillati</taxon>
        <taxon>Actinomycetota</taxon>
        <taxon>Actinomycetes</taxon>
        <taxon>Pseudonocardiales</taxon>
        <taxon>Pseudonocardiaceae</taxon>
        <taxon>Actinomycetospora</taxon>
        <taxon>environmental samples</taxon>
    </lineage>
</organism>
<accession>A0A6J4HBD7</accession>